<accession>A0A9D1PHX8</accession>
<feature type="chain" id="PRO_5038363349" description="PsbP C-terminal domain-containing protein" evidence="2">
    <location>
        <begin position="24"/>
        <end position="218"/>
    </location>
</feature>
<reference evidence="3" key="2">
    <citation type="submission" date="2021-04" db="EMBL/GenBank/DDBJ databases">
        <authorList>
            <person name="Gilroy R."/>
        </authorList>
    </citation>
    <scope>NUCLEOTIDE SEQUENCE</scope>
    <source>
        <strain evidence="3">CHK193-4272</strain>
    </source>
</reference>
<gene>
    <name evidence="3" type="ORF">H9746_02725</name>
</gene>
<organism evidence="3 4">
    <name type="scientific">Candidatus Butyricicoccus avistercoris</name>
    <dbReference type="NCBI Taxonomy" id="2838518"/>
    <lineage>
        <taxon>Bacteria</taxon>
        <taxon>Bacillati</taxon>
        <taxon>Bacillota</taxon>
        <taxon>Clostridia</taxon>
        <taxon>Eubacteriales</taxon>
        <taxon>Butyricicoccaceae</taxon>
        <taxon>Butyricicoccus</taxon>
    </lineage>
</organism>
<evidence type="ECO:0000256" key="2">
    <source>
        <dbReference type="SAM" id="SignalP"/>
    </source>
</evidence>
<keyword evidence="2" id="KW-0732">Signal</keyword>
<evidence type="ECO:0008006" key="5">
    <source>
        <dbReference type="Google" id="ProtNLM"/>
    </source>
</evidence>
<sequence length="218" mass="24791">MNLKSFISLAISLGLTLSCTGCSNTPKSTAKNNNNSSVSFTTKENKDDSTKETYPKPDWETQIYKGKYLKYEIPKNWSKNEAHSIEEMNLDFFTPTDTTSEMPSNINIQISSLQSNSKNIDYSDEKIKEDFHKFLLSSGQLPEEAQSGKYFTEEINGIWVYYLTFVRKIQDDLSAKQTIYLPMGLDYSIIIWATDFNDGSTPKVDDIAKYICATLEIV</sequence>
<reference evidence="3" key="1">
    <citation type="journal article" date="2021" name="PeerJ">
        <title>Extensive microbial diversity within the chicken gut microbiome revealed by metagenomics and culture.</title>
        <authorList>
            <person name="Gilroy R."/>
            <person name="Ravi A."/>
            <person name="Getino M."/>
            <person name="Pursley I."/>
            <person name="Horton D.L."/>
            <person name="Alikhan N.F."/>
            <person name="Baker D."/>
            <person name="Gharbi K."/>
            <person name="Hall N."/>
            <person name="Watson M."/>
            <person name="Adriaenssens E.M."/>
            <person name="Foster-Nyarko E."/>
            <person name="Jarju S."/>
            <person name="Secka A."/>
            <person name="Antonio M."/>
            <person name="Oren A."/>
            <person name="Chaudhuri R.R."/>
            <person name="La Ragione R."/>
            <person name="Hildebrand F."/>
            <person name="Pallen M.J."/>
        </authorList>
    </citation>
    <scope>NUCLEOTIDE SEQUENCE</scope>
    <source>
        <strain evidence="3">CHK193-4272</strain>
    </source>
</reference>
<feature type="region of interest" description="Disordered" evidence="1">
    <location>
        <begin position="24"/>
        <end position="56"/>
    </location>
</feature>
<feature type="compositionally biased region" description="Polar residues" evidence="1">
    <location>
        <begin position="24"/>
        <end position="42"/>
    </location>
</feature>
<feature type="compositionally biased region" description="Basic and acidic residues" evidence="1">
    <location>
        <begin position="43"/>
        <end position="56"/>
    </location>
</feature>
<name>A0A9D1PHX8_9FIRM</name>
<dbReference type="PROSITE" id="PS51257">
    <property type="entry name" value="PROKAR_LIPOPROTEIN"/>
    <property type="match status" value="1"/>
</dbReference>
<dbReference type="Proteomes" id="UP000886808">
    <property type="component" value="Unassembled WGS sequence"/>
</dbReference>
<dbReference type="AlphaFoldDB" id="A0A9D1PHX8"/>
<comment type="caution">
    <text evidence="3">The sequence shown here is derived from an EMBL/GenBank/DDBJ whole genome shotgun (WGS) entry which is preliminary data.</text>
</comment>
<dbReference type="EMBL" id="DXIE01000019">
    <property type="protein sequence ID" value="HIV61748.1"/>
    <property type="molecule type" value="Genomic_DNA"/>
</dbReference>
<feature type="signal peptide" evidence="2">
    <location>
        <begin position="1"/>
        <end position="23"/>
    </location>
</feature>
<evidence type="ECO:0000313" key="3">
    <source>
        <dbReference type="EMBL" id="HIV61748.1"/>
    </source>
</evidence>
<proteinExistence type="predicted"/>
<evidence type="ECO:0000256" key="1">
    <source>
        <dbReference type="SAM" id="MobiDB-lite"/>
    </source>
</evidence>
<evidence type="ECO:0000313" key="4">
    <source>
        <dbReference type="Proteomes" id="UP000886808"/>
    </source>
</evidence>
<protein>
    <recommendedName>
        <fullName evidence="5">PsbP C-terminal domain-containing protein</fullName>
    </recommendedName>
</protein>